<evidence type="ECO:0000313" key="4">
    <source>
        <dbReference type="EMBL" id="AWG27101.1"/>
    </source>
</evidence>
<dbReference type="OrthoDB" id="9773293at2"/>
<keyword evidence="2" id="KW-0732">Signal</keyword>
<dbReference type="PRINTS" id="PR00412">
    <property type="entry name" value="EPOXHYDRLASE"/>
</dbReference>
<evidence type="ECO:0000256" key="1">
    <source>
        <dbReference type="ARBA" id="ARBA00022801"/>
    </source>
</evidence>
<dbReference type="PANTHER" id="PTHR43329">
    <property type="entry name" value="EPOXIDE HYDROLASE"/>
    <property type="match status" value="1"/>
</dbReference>
<reference evidence="4 5" key="1">
    <citation type="submission" date="2017-04" db="EMBL/GenBank/DDBJ databases">
        <title>Complete genome sequence of Flavobacterium kingsejong AJ004.</title>
        <authorList>
            <person name="Lee P.C."/>
        </authorList>
    </citation>
    <scope>NUCLEOTIDE SEQUENCE [LARGE SCALE GENOMIC DNA]</scope>
    <source>
        <strain evidence="4 5">AJ004</strain>
    </source>
</reference>
<dbReference type="InterPro" id="IPR029058">
    <property type="entry name" value="AB_hydrolase_fold"/>
</dbReference>
<proteinExistence type="predicted"/>
<dbReference type="RefSeq" id="WP_108738591.1">
    <property type="nucleotide sequence ID" value="NZ_CP020919.1"/>
</dbReference>
<dbReference type="Proteomes" id="UP000244677">
    <property type="component" value="Chromosome"/>
</dbReference>
<evidence type="ECO:0000256" key="2">
    <source>
        <dbReference type="SAM" id="SignalP"/>
    </source>
</evidence>
<dbReference type="Pfam" id="PF00561">
    <property type="entry name" value="Abhydrolase_1"/>
    <property type="match status" value="1"/>
</dbReference>
<dbReference type="InterPro" id="IPR000639">
    <property type="entry name" value="Epox_hydrolase-like"/>
</dbReference>
<dbReference type="AlphaFoldDB" id="A0A2S1LTX3"/>
<gene>
    <name evidence="4" type="ORF">FK004_18700</name>
</gene>
<evidence type="ECO:0000313" key="5">
    <source>
        <dbReference type="Proteomes" id="UP000244677"/>
    </source>
</evidence>
<dbReference type="EMBL" id="CP020919">
    <property type="protein sequence ID" value="AWG27101.1"/>
    <property type="molecule type" value="Genomic_DNA"/>
</dbReference>
<keyword evidence="5" id="KW-1185">Reference proteome</keyword>
<feature type="signal peptide" evidence="2">
    <location>
        <begin position="1"/>
        <end position="21"/>
    </location>
</feature>
<dbReference type="SUPFAM" id="SSF53474">
    <property type="entry name" value="alpha/beta-Hydrolases"/>
    <property type="match status" value="1"/>
</dbReference>
<evidence type="ECO:0000259" key="3">
    <source>
        <dbReference type="Pfam" id="PF00561"/>
    </source>
</evidence>
<dbReference type="Gene3D" id="3.40.50.1820">
    <property type="entry name" value="alpha/beta hydrolase"/>
    <property type="match status" value="1"/>
</dbReference>
<feature type="chain" id="PRO_5015429254" description="AB hydrolase-1 domain-containing protein" evidence="2">
    <location>
        <begin position="22"/>
        <end position="326"/>
    </location>
</feature>
<feature type="domain" description="AB hydrolase-1" evidence="3">
    <location>
        <begin position="69"/>
        <end position="176"/>
    </location>
</feature>
<dbReference type="GO" id="GO:0016787">
    <property type="term" value="F:hydrolase activity"/>
    <property type="evidence" value="ECO:0007669"/>
    <property type="project" value="UniProtKB-KW"/>
</dbReference>
<organism evidence="4 5">
    <name type="scientific">Flavobacterium kingsejongi</name>
    <dbReference type="NCBI Taxonomy" id="1678728"/>
    <lineage>
        <taxon>Bacteria</taxon>
        <taxon>Pseudomonadati</taxon>
        <taxon>Bacteroidota</taxon>
        <taxon>Flavobacteriia</taxon>
        <taxon>Flavobacteriales</taxon>
        <taxon>Flavobacteriaceae</taxon>
        <taxon>Flavobacterium</taxon>
    </lineage>
</organism>
<dbReference type="InterPro" id="IPR000073">
    <property type="entry name" value="AB_hydrolase_1"/>
</dbReference>
<dbReference type="KEGG" id="fki:FK004_18700"/>
<name>A0A2S1LTX3_9FLAO</name>
<accession>A0A2S1LTX3</accession>
<keyword evidence="1" id="KW-0378">Hydrolase</keyword>
<sequence length="326" mass="35479">MKYIILLLGMVLSITTTTAQALKTSTRSKEQDKGVALTASKSAPDTLMVHHFANVNNIKLHYVTCGSGPAVVLLHGWPFTWIEWQQVMVLLAKSGYTAIAPDLRGMGDSEITEGGYDKVNVAEDIHQLVQQLGFKTIRLVGTDIGMMVAYPYAVAHQNEIEQLVLGESLIPGFGLEELMNPATGGYWHFGFHAQAGLAAMLTEGKEAAYLNPMYKLMSPGGHISQATITEYIRQYSKPGAMKGGFMQYAAILGDGKTNRANFKGKLTIPVLAINGEKGIPYKQTFECIKAVAYTVTTAVVPDSGHALGEDNPEWFTNRLIGFFNGK</sequence>
<protein>
    <recommendedName>
        <fullName evidence="3">AB hydrolase-1 domain-containing protein</fullName>
    </recommendedName>
</protein>